<dbReference type="Pfam" id="PF13700">
    <property type="entry name" value="DUF4158"/>
    <property type="match status" value="1"/>
</dbReference>
<feature type="region of interest" description="Disordered" evidence="5">
    <location>
        <begin position="752"/>
        <end position="775"/>
    </location>
</feature>
<dbReference type="GO" id="GO:0004803">
    <property type="term" value="F:transposase activity"/>
    <property type="evidence" value="ECO:0007669"/>
    <property type="project" value="InterPro"/>
</dbReference>
<evidence type="ECO:0000256" key="1">
    <source>
        <dbReference type="ARBA" id="ARBA00009402"/>
    </source>
</evidence>
<feature type="compositionally biased region" description="Polar residues" evidence="5">
    <location>
        <begin position="56"/>
        <end position="66"/>
    </location>
</feature>
<dbReference type="NCBIfam" id="NF033527">
    <property type="entry name" value="transpos_Tn3"/>
    <property type="match status" value="1"/>
</dbReference>
<dbReference type="EMBL" id="KP099552">
    <property type="protein sequence ID" value="ALJ52129.1"/>
    <property type="molecule type" value="Genomic_DNA"/>
</dbReference>
<feature type="domain" description="Tn3 transposase DDE" evidence="6">
    <location>
        <begin position="658"/>
        <end position="1044"/>
    </location>
</feature>
<accession>A0A1B0TCZ6</accession>
<sequence>MPECAHRLMRCRPSLVRGRAAQVNPGGFTTPARRPSVPHRTAGCGKSSLRPLMAGSSPSLPDGSNPSAAIVQSASDVQCSRLLKTTATERDTLLALPESQDDLIRYYTFNDSDLSLIRQRRGDANRLGFAVQLSLLRYPGYALGTDSEPPEPVIQWVAKQVQADPASWLKYGERDVTRREHAQELRTYLQLAPFGLSDFRALVRELTELAQQTDKGLLLAGQALESLRQKRRILPALSVIDRACSEAIARANRRVYRALVEPLTDSHRAKLDELLKLKAGSSITWLTWLRQAPLKPNSRHMLEHIERLKTFQLVDLPEGLGRHIHQNRLLKLAREGGQMTPKDLGKFEPQRRYATLAAVVLESTATVIDELVDLHDRILVKLFSSAKHKHQQQFQKQGKAINDKVRLYSKIGQALLEAKESGSDPYAAIEAVIPWDEFTESVSEAELLARPEGFDHLHLVGENFATLRRYTPALLEVLELRAAPAAQGVLAAVQTLSEMNAYNLRKVPADAPTAFIKPRWKPLVITPEGLDRRFYEICALSELKNALRSGDIWVKGSRQFRDFDDYLLPAERFAALKHAQALPLAINPNSNQYLEERLQLLDEQLATVTRLAKDNELPDAILTESGLKITPLDSAVPNTAQALIDQTSHLLPRIKITELLMDVDDWTGFSRHFTHLKDGAEAKDRTLLLSAILGDAINLGLTKMAESSPGLTYAKLSWLQAWHIRDETYSAALAELVNHQYRHTFAAHWGDGTTSSSDGQRFRAGGRGESTGHVNPKYGSEPGRLFYTHISDQYAPFSTRVVNVGVRDSTYVLDGLLYHESDLRIEEHYTDTAGFTDHVFALMHLLGFRFAPRIRDLGETKLYVPNSVQDYPTLRPMVGGTLNIKHVRAHWDDILRLASSIKQGTVTASLMLRKLGSYPRQNGLAVALRELGRIERTLFILDWLQSVELRRRVHAGLNKGEARNSLARAVFFNRLGEIRDRSFEQQRYRASGLNLVTAAIVLWNTVYLERATQAMGDAGKSVDGELLQYLSPLGWEHINLTGDYVWRQSRRLEDGKFRPLRLPGKP</sequence>
<dbReference type="GO" id="GO:0003677">
    <property type="term" value="F:DNA binding"/>
    <property type="evidence" value="ECO:0007669"/>
    <property type="project" value="UniProtKB-KW"/>
</dbReference>
<keyword evidence="2" id="KW-0815">Transposition</keyword>
<dbReference type="InterPro" id="IPR047653">
    <property type="entry name" value="Tn3-like_transpos"/>
</dbReference>
<evidence type="ECO:0000259" key="6">
    <source>
        <dbReference type="Pfam" id="PF01526"/>
    </source>
</evidence>
<evidence type="ECO:0000256" key="2">
    <source>
        <dbReference type="ARBA" id="ARBA00022578"/>
    </source>
</evidence>
<comment type="similarity">
    <text evidence="1">Belongs to the transposase 7 family.</text>
</comment>
<geneLocation type="plasmid" evidence="8">
    <name>pA56</name>
</geneLocation>
<protein>
    <submittedName>
        <fullName evidence="8">Transposase</fullName>
    </submittedName>
</protein>
<dbReference type="GO" id="GO:0006313">
    <property type="term" value="P:DNA transposition"/>
    <property type="evidence" value="ECO:0007669"/>
    <property type="project" value="InterPro"/>
</dbReference>
<gene>
    <name evidence="8" type="primary">tnpA</name>
</gene>
<dbReference type="AlphaFoldDB" id="A0A1B0TCZ6"/>
<evidence type="ECO:0000256" key="4">
    <source>
        <dbReference type="ARBA" id="ARBA00023172"/>
    </source>
</evidence>
<dbReference type="InterPro" id="IPR002513">
    <property type="entry name" value="Tn3_Tnp_DDE_dom"/>
</dbReference>
<keyword evidence="8" id="KW-0614">Plasmid</keyword>
<evidence type="ECO:0000256" key="3">
    <source>
        <dbReference type="ARBA" id="ARBA00023125"/>
    </source>
</evidence>
<evidence type="ECO:0000256" key="5">
    <source>
        <dbReference type="SAM" id="MobiDB-lite"/>
    </source>
</evidence>
<name>A0A1B0TCZ6_ENTCL</name>
<keyword evidence="3" id="KW-0238">DNA-binding</keyword>
<reference evidence="8" key="1">
    <citation type="submission" date="2014-11" db="EMBL/GenBank/DDBJ databases">
        <title>Molecular characterization of pA56, a broad-host range plasmid spreading the blaGIM-1 carbapenemase gene among Gram negatives bacteria.</title>
        <authorList>
            <person name="Hamprecht A.G."/>
            <person name="Nordmann P."/>
            <person name="Seifert H."/>
            <person name="Poirel L."/>
        </authorList>
    </citation>
    <scope>NUCLEOTIDE SEQUENCE</scope>
    <source>
        <strain evidence="8">A56</strain>
        <plasmid evidence="8">pA56</plasmid>
    </source>
</reference>
<dbReference type="InterPro" id="IPR025296">
    <property type="entry name" value="DUF4158"/>
</dbReference>
<evidence type="ECO:0000259" key="7">
    <source>
        <dbReference type="Pfam" id="PF13700"/>
    </source>
</evidence>
<feature type="domain" description="DUF4158" evidence="7">
    <location>
        <begin position="86"/>
        <end position="247"/>
    </location>
</feature>
<feature type="region of interest" description="Disordered" evidence="5">
    <location>
        <begin position="22"/>
        <end position="66"/>
    </location>
</feature>
<keyword evidence="4" id="KW-0233">DNA recombination</keyword>
<evidence type="ECO:0000313" key="8">
    <source>
        <dbReference type="EMBL" id="ALJ52129.1"/>
    </source>
</evidence>
<proteinExistence type="inferred from homology"/>
<organism evidence="8">
    <name type="scientific">Enterobacter cloacae</name>
    <dbReference type="NCBI Taxonomy" id="550"/>
    <lineage>
        <taxon>Bacteria</taxon>
        <taxon>Pseudomonadati</taxon>
        <taxon>Pseudomonadota</taxon>
        <taxon>Gammaproteobacteria</taxon>
        <taxon>Enterobacterales</taxon>
        <taxon>Enterobacteriaceae</taxon>
        <taxon>Enterobacter</taxon>
        <taxon>Enterobacter cloacae complex</taxon>
    </lineage>
</organism>
<dbReference type="Pfam" id="PF01526">
    <property type="entry name" value="DDE_Tnp_Tn3"/>
    <property type="match status" value="1"/>
</dbReference>